<gene>
    <name evidence="2" type="ORF">RJ639_001894</name>
</gene>
<dbReference type="EMBL" id="JAVXUP010000022">
    <property type="protein sequence ID" value="KAK3042299.1"/>
    <property type="molecule type" value="Genomic_DNA"/>
</dbReference>
<evidence type="ECO:0000259" key="1">
    <source>
        <dbReference type="Pfam" id="PF03634"/>
    </source>
</evidence>
<dbReference type="Proteomes" id="UP001188597">
    <property type="component" value="Unassembled WGS sequence"/>
</dbReference>
<evidence type="ECO:0000313" key="3">
    <source>
        <dbReference type="Proteomes" id="UP001188597"/>
    </source>
</evidence>
<dbReference type="AlphaFoldDB" id="A0AA89BFW4"/>
<feature type="domain" description="TCP" evidence="1">
    <location>
        <begin position="102"/>
        <end position="129"/>
    </location>
</feature>
<dbReference type="Pfam" id="PF03634">
    <property type="entry name" value="TCP"/>
    <property type="match status" value="1"/>
</dbReference>
<organism evidence="2 3">
    <name type="scientific">Escallonia herrerae</name>
    <dbReference type="NCBI Taxonomy" id="1293975"/>
    <lineage>
        <taxon>Eukaryota</taxon>
        <taxon>Viridiplantae</taxon>
        <taxon>Streptophyta</taxon>
        <taxon>Embryophyta</taxon>
        <taxon>Tracheophyta</taxon>
        <taxon>Spermatophyta</taxon>
        <taxon>Magnoliopsida</taxon>
        <taxon>eudicotyledons</taxon>
        <taxon>Gunneridae</taxon>
        <taxon>Pentapetalae</taxon>
        <taxon>asterids</taxon>
        <taxon>campanulids</taxon>
        <taxon>Escalloniales</taxon>
        <taxon>Escalloniaceae</taxon>
        <taxon>Escallonia</taxon>
    </lineage>
</organism>
<sequence>MGKNMSLSKLPKPGACGIPSRREYLLPLDCGRVSSMASGLNVPTGVRKNNVLDPIQYRPFDLSYFVYVRSAQASCAPLGHHLAEQLTPFLVASSPRLVSGMDRLGYDRPNKAVDWLINKAKNAIAKLDELLE</sequence>
<name>A0AA89BFW4_9ASTE</name>
<keyword evidence="3" id="KW-1185">Reference proteome</keyword>
<dbReference type="InterPro" id="IPR017887">
    <property type="entry name" value="TF_TCP_subgr"/>
</dbReference>
<comment type="caution">
    <text evidence="2">The sequence shown here is derived from an EMBL/GenBank/DDBJ whole genome shotgun (WGS) entry which is preliminary data.</text>
</comment>
<protein>
    <recommendedName>
        <fullName evidence="1">TCP domain-containing protein</fullName>
    </recommendedName>
</protein>
<accession>A0AA89BFW4</accession>
<evidence type="ECO:0000313" key="2">
    <source>
        <dbReference type="EMBL" id="KAK3042299.1"/>
    </source>
</evidence>
<reference evidence="2" key="1">
    <citation type="submission" date="2022-12" db="EMBL/GenBank/DDBJ databases">
        <title>Draft genome assemblies for two species of Escallonia (Escalloniales).</title>
        <authorList>
            <person name="Chanderbali A."/>
            <person name="Dervinis C."/>
            <person name="Anghel I."/>
            <person name="Soltis D."/>
            <person name="Soltis P."/>
            <person name="Zapata F."/>
        </authorList>
    </citation>
    <scope>NUCLEOTIDE SEQUENCE</scope>
    <source>
        <strain evidence="2">UCBG64.0493</strain>
        <tissue evidence="2">Leaf</tissue>
    </source>
</reference>
<proteinExistence type="predicted"/>